<organism evidence="5 6">
    <name type="scientific">Symbiodinium natans</name>
    <dbReference type="NCBI Taxonomy" id="878477"/>
    <lineage>
        <taxon>Eukaryota</taxon>
        <taxon>Sar</taxon>
        <taxon>Alveolata</taxon>
        <taxon>Dinophyceae</taxon>
        <taxon>Suessiales</taxon>
        <taxon>Symbiodiniaceae</taxon>
        <taxon>Symbiodinium</taxon>
    </lineage>
</organism>
<dbReference type="InterPro" id="IPR013083">
    <property type="entry name" value="Znf_RING/FYVE/PHD"/>
</dbReference>
<evidence type="ECO:0000256" key="2">
    <source>
        <dbReference type="SAM" id="MobiDB-lite"/>
    </source>
</evidence>
<evidence type="ECO:0000259" key="4">
    <source>
        <dbReference type="PROSITE" id="PS50878"/>
    </source>
</evidence>
<dbReference type="InterPro" id="IPR051425">
    <property type="entry name" value="Formin_Homology"/>
</dbReference>
<keyword evidence="1" id="KW-0479">Metal-binding</keyword>
<dbReference type="PROSITE" id="PS50089">
    <property type="entry name" value="ZF_RING_2"/>
    <property type="match status" value="1"/>
</dbReference>
<evidence type="ECO:0000313" key="6">
    <source>
        <dbReference type="Proteomes" id="UP000604046"/>
    </source>
</evidence>
<evidence type="ECO:0008006" key="7">
    <source>
        <dbReference type="Google" id="ProtNLM"/>
    </source>
</evidence>
<gene>
    <name evidence="5" type="ORF">SNAT2548_LOCUS3808</name>
</gene>
<dbReference type="PROSITE" id="PS50878">
    <property type="entry name" value="RT_POL"/>
    <property type="match status" value="1"/>
</dbReference>
<dbReference type="Proteomes" id="UP000604046">
    <property type="component" value="Unassembled WGS sequence"/>
</dbReference>
<dbReference type="OrthoDB" id="446848at2759"/>
<name>A0A812IAZ3_9DINO</name>
<reference evidence="5" key="1">
    <citation type="submission" date="2021-02" db="EMBL/GenBank/DDBJ databases">
        <authorList>
            <person name="Dougan E. K."/>
            <person name="Rhodes N."/>
            <person name="Thang M."/>
            <person name="Chan C."/>
        </authorList>
    </citation>
    <scope>NUCLEOTIDE SEQUENCE</scope>
</reference>
<dbReference type="SUPFAM" id="SSF57850">
    <property type="entry name" value="RING/U-box"/>
    <property type="match status" value="1"/>
</dbReference>
<dbReference type="EMBL" id="CAJNDS010000233">
    <property type="protein sequence ID" value="CAE7031601.1"/>
    <property type="molecule type" value="Genomic_DNA"/>
</dbReference>
<dbReference type="AlphaFoldDB" id="A0A812IAZ3"/>
<sequence length="1256" mass="134395">MADSPPPCPTGETGPAPTTPPWLLGAQAPSPPDRPSADACPVCLCDMSPEAGGPESLFDWPRCHHQLHLGCLAHLVTNVSGLHCPACRAAWDPQAIPAFLAECQRQGVTPPPPAPEHDTTSAEHRAATAPPPPQHVLPLCCPRLMLARPDRASHDSAWEELPDRNMEWAPTLNRATGSWTAEWLCMRCNSSFDESHPLCQGISHPPVCPIHGQRTLAVDLREGSRGWACCRGRPLQVLPCETARIPLPPPAVPDQTVNLAAPPQALEVWFHQGPPPLDTSLPPTHSWFFVPLLHAAARRLEPGAERSWATSERFGRVWHQALHRLQHAGPVQPDSLVRALDALQQCATADGRAPPPAEANLSQSLAQEAARLPSSTVVHFVWAWQRLTLPGGYIPASAQEALLQCFLGAEAASSLLRGIEAPFAPAPVAAGPDQPRDSSSDSSSSSSSSSSSRDAQEVAPAPPSSLPQPPAPTPAHPTAFSDALHGARLQAALASLDPFPAEAVLELPCHIIRTPPPFCKGQLRQALHCSLRLIREVTGPAPTPDTLASDTVQRAWKLWLFLPRMLLFRPGQCPKIPKAQLLDRFTSFFRGEWAPLLRDAQRLASVSASRDPHADPTPQQRADRAVQLAHLGELSAARQALTAEPLAPATDATLQHLIDPARRPPEPYQPLPPDLLQFQPESPAVLDRSALLANLRRARKAAAPGPSGYTAEMLRVLLDDAECSACFADVCSLLASAHLPEPVAAAVALGRLVAIRKPSGGTRGLVIGDLLRRLVARTLAQQFSEPIALACSPHQYALSTRAGAEALIHSLQARSEADPQLTVVSVDVSAAYDTVSRQSMLEALRDTPSLSPLFPFARLWYARESAYVWTAGPQSHRIAQAEGGEQGDPLMPAMFSLGFGPALRDLQADLRPGEHALAYLDDAYILASPARAIELYHRQEHYAFARAHLRLNPSKTRLWNAAGVAPAGVLELAPGGEVWVGNPALPAAQRGIVALGAPIGTPEFVAAHLCALLARHAGFLNALPGLQDTQVAWLLLSHCAAPRAQYVLRTLPPPLTRAFAARHDAMVSSCLDTILSADAAVGLPDLAVARAQLPLRHGGLGLRSAARHAPAAYWASWADAIRPVLHRDRDFATTLVAALQSGESVPASLESLRDARASLAAVGYEPPAWPQLLDADPPASAEDEPQLDLTRGWQRLAARAVDDFCHRALLRELDPSSIALLESQAGPFAARVLTARPTSPELTLDSPSSGCLFSVA</sequence>
<protein>
    <recommendedName>
        <fullName evidence="7">132 kDa protein</fullName>
    </recommendedName>
</protein>
<dbReference type="GO" id="GO:0008270">
    <property type="term" value="F:zinc ion binding"/>
    <property type="evidence" value="ECO:0007669"/>
    <property type="project" value="UniProtKB-KW"/>
</dbReference>
<evidence type="ECO:0000313" key="5">
    <source>
        <dbReference type="EMBL" id="CAE7031601.1"/>
    </source>
</evidence>
<evidence type="ECO:0000259" key="3">
    <source>
        <dbReference type="PROSITE" id="PS50089"/>
    </source>
</evidence>
<keyword evidence="1" id="KW-0863">Zinc-finger</keyword>
<dbReference type="InterPro" id="IPR001841">
    <property type="entry name" value="Znf_RING"/>
</dbReference>
<feature type="domain" description="Reverse transcriptase" evidence="4">
    <location>
        <begin position="736"/>
        <end position="984"/>
    </location>
</feature>
<dbReference type="PANTHER" id="PTHR45725">
    <property type="entry name" value="FORMIN HOMOLOGY 2 FAMILY MEMBER"/>
    <property type="match status" value="1"/>
</dbReference>
<dbReference type="Gene3D" id="3.30.40.10">
    <property type="entry name" value="Zinc/RING finger domain, C3HC4 (zinc finger)"/>
    <property type="match status" value="1"/>
</dbReference>
<feature type="compositionally biased region" description="Low complexity" evidence="2">
    <location>
        <begin position="440"/>
        <end position="452"/>
    </location>
</feature>
<evidence type="ECO:0000256" key="1">
    <source>
        <dbReference type="PROSITE-ProRule" id="PRU00175"/>
    </source>
</evidence>
<feature type="region of interest" description="Disordered" evidence="2">
    <location>
        <begin position="1"/>
        <end position="33"/>
    </location>
</feature>
<feature type="compositionally biased region" description="Pro residues" evidence="2">
    <location>
        <begin position="460"/>
        <end position="475"/>
    </location>
</feature>
<feature type="region of interest" description="Disordered" evidence="2">
    <location>
        <begin position="106"/>
        <end position="132"/>
    </location>
</feature>
<feature type="domain" description="RING-type" evidence="3">
    <location>
        <begin position="40"/>
        <end position="88"/>
    </location>
</feature>
<comment type="caution">
    <text evidence="5">The sequence shown here is derived from an EMBL/GenBank/DDBJ whole genome shotgun (WGS) entry which is preliminary data.</text>
</comment>
<accession>A0A812IAZ3</accession>
<dbReference type="Pfam" id="PF00078">
    <property type="entry name" value="RVT_1"/>
    <property type="match status" value="1"/>
</dbReference>
<feature type="region of interest" description="Disordered" evidence="2">
    <location>
        <begin position="426"/>
        <end position="480"/>
    </location>
</feature>
<feature type="compositionally biased region" description="Basic and acidic residues" evidence="2">
    <location>
        <begin position="115"/>
        <end position="126"/>
    </location>
</feature>
<keyword evidence="6" id="KW-1185">Reference proteome</keyword>
<keyword evidence="1" id="KW-0862">Zinc</keyword>
<dbReference type="InterPro" id="IPR000477">
    <property type="entry name" value="RT_dom"/>
</dbReference>
<proteinExistence type="predicted"/>